<dbReference type="InterPro" id="IPR043129">
    <property type="entry name" value="ATPase_NBD"/>
</dbReference>
<name>A0A147J8F4_9SPHN</name>
<evidence type="ECO:0000259" key="1">
    <source>
        <dbReference type="Pfam" id="PF02541"/>
    </source>
</evidence>
<dbReference type="GO" id="GO:0016462">
    <property type="term" value="F:pyrophosphatase activity"/>
    <property type="evidence" value="ECO:0007669"/>
    <property type="project" value="TreeGrafter"/>
</dbReference>
<evidence type="ECO:0000313" key="3">
    <source>
        <dbReference type="Proteomes" id="UP000074410"/>
    </source>
</evidence>
<dbReference type="AlphaFoldDB" id="A0A147J8F4"/>
<dbReference type="Gene3D" id="3.30.420.40">
    <property type="match status" value="1"/>
</dbReference>
<feature type="non-terminal residue" evidence="2">
    <location>
        <position position="93"/>
    </location>
</feature>
<proteinExistence type="predicted"/>
<dbReference type="Pfam" id="PF02541">
    <property type="entry name" value="Ppx-GppA"/>
    <property type="match status" value="1"/>
</dbReference>
<reference evidence="2 3" key="1">
    <citation type="journal article" date="2016" name="Front. Microbiol.">
        <title>Genomic Resource of Rice Seed Associated Bacteria.</title>
        <authorList>
            <person name="Midha S."/>
            <person name="Bansal K."/>
            <person name="Sharma S."/>
            <person name="Kumar N."/>
            <person name="Patil P.P."/>
            <person name="Chaudhry V."/>
            <person name="Patil P.B."/>
        </authorList>
    </citation>
    <scope>NUCLEOTIDE SEQUENCE [LARGE SCALE GENOMIC DNA]</scope>
    <source>
        <strain evidence="2 3">NS258</strain>
    </source>
</reference>
<gene>
    <name evidence="2" type="ORF">NS258_09865</name>
</gene>
<organism evidence="2 3">
    <name type="scientific">Sphingomonas sanguinis</name>
    <dbReference type="NCBI Taxonomy" id="33051"/>
    <lineage>
        <taxon>Bacteria</taxon>
        <taxon>Pseudomonadati</taxon>
        <taxon>Pseudomonadota</taxon>
        <taxon>Alphaproteobacteria</taxon>
        <taxon>Sphingomonadales</taxon>
        <taxon>Sphingomonadaceae</taxon>
        <taxon>Sphingomonas</taxon>
    </lineage>
</organism>
<accession>A0A147J8F4</accession>
<dbReference type="EMBL" id="LDTC01000066">
    <property type="protein sequence ID" value="KTW13095.1"/>
    <property type="molecule type" value="Genomic_DNA"/>
</dbReference>
<dbReference type="PANTHER" id="PTHR30005">
    <property type="entry name" value="EXOPOLYPHOSPHATASE"/>
    <property type="match status" value="1"/>
</dbReference>
<dbReference type="PANTHER" id="PTHR30005:SF0">
    <property type="entry name" value="RETROGRADE REGULATION PROTEIN 2"/>
    <property type="match status" value="1"/>
</dbReference>
<dbReference type="SUPFAM" id="SSF53067">
    <property type="entry name" value="Actin-like ATPase domain"/>
    <property type="match status" value="1"/>
</dbReference>
<dbReference type="Proteomes" id="UP000074410">
    <property type="component" value="Unassembled WGS sequence"/>
</dbReference>
<protein>
    <submittedName>
        <fullName evidence="2">Exopolyphosphatase</fullName>
    </submittedName>
</protein>
<feature type="domain" description="Ppx/GppA phosphatase N-terminal" evidence="1">
    <location>
        <begin position="22"/>
        <end position="93"/>
    </location>
</feature>
<dbReference type="InterPro" id="IPR003695">
    <property type="entry name" value="Ppx_GppA_N"/>
</dbReference>
<dbReference type="InterPro" id="IPR050273">
    <property type="entry name" value="GppA/Ppx_hydrolase"/>
</dbReference>
<comment type="caution">
    <text evidence="2">The sequence shown here is derived from an EMBL/GenBank/DDBJ whole genome shotgun (WGS) entry which is preliminary data.</text>
</comment>
<evidence type="ECO:0000313" key="2">
    <source>
        <dbReference type="EMBL" id="KTW13095.1"/>
    </source>
</evidence>
<sequence>MAVSRAPRTAIIDIGSNSVRLVVYQGPARLPAILFNEKVMAGLGRGLAATGAIDPGSLGKAQVALARFASLAREMGVTSLRTVATAAVRDAAN</sequence>